<dbReference type="AlphaFoldDB" id="A0A1F6W4U2"/>
<comment type="caution">
    <text evidence="2">The sequence shown here is derived from an EMBL/GenBank/DDBJ whole genome shotgun (WGS) entry which is preliminary data.</text>
</comment>
<feature type="transmembrane region" description="Helical" evidence="1">
    <location>
        <begin position="9"/>
        <end position="29"/>
    </location>
</feature>
<name>A0A1F6W4U2_9BACT</name>
<accession>A0A1F6W4U2</accession>
<dbReference type="EMBL" id="MFUE01000020">
    <property type="protein sequence ID" value="OGI76957.1"/>
    <property type="molecule type" value="Genomic_DNA"/>
</dbReference>
<sequence>MEPEKKSRGVVWVLIAIIVIILIVSGIYISQSGIKNIEYEYTPTTETEIKSEELKEIDALEADLMEVDTETGVDINAIY</sequence>
<keyword evidence="1" id="KW-1133">Transmembrane helix</keyword>
<evidence type="ECO:0000256" key="1">
    <source>
        <dbReference type="SAM" id="Phobius"/>
    </source>
</evidence>
<proteinExistence type="predicted"/>
<keyword evidence="1" id="KW-0812">Transmembrane</keyword>
<protein>
    <submittedName>
        <fullName evidence="2">Uncharacterized protein</fullName>
    </submittedName>
</protein>
<keyword evidence="1" id="KW-0472">Membrane</keyword>
<dbReference type="STRING" id="1801754.A3D42_02380"/>
<reference evidence="2 3" key="1">
    <citation type="journal article" date="2016" name="Nat. Commun.">
        <title>Thousands of microbial genomes shed light on interconnected biogeochemical processes in an aquifer system.</title>
        <authorList>
            <person name="Anantharaman K."/>
            <person name="Brown C.T."/>
            <person name="Hug L.A."/>
            <person name="Sharon I."/>
            <person name="Castelle C.J."/>
            <person name="Probst A.J."/>
            <person name="Thomas B.C."/>
            <person name="Singh A."/>
            <person name="Wilkins M.J."/>
            <person name="Karaoz U."/>
            <person name="Brodie E.L."/>
            <person name="Williams K.H."/>
            <person name="Hubbard S.S."/>
            <person name="Banfield J.F."/>
        </authorList>
    </citation>
    <scope>NUCLEOTIDE SEQUENCE [LARGE SCALE GENOMIC DNA]</scope>
</reference>
<evidence type="ECO:0000313" key="2">
    <source>
        <dbReference type="EMBL" id="OGI76957.1"/>
    </source>
</evidence>
<dbReference type="Proteomes" id="UP000177777">
    <property type="component" value="Unassembled WGS sequence"/>
</dbReference>
<organism evidence="2 3">
    <name type="scientific">Candidatus Nomurabacteria bacterium RIFCSPHIGHO2_02_FULL_41_18</name>
    <dbReference type="NCBI Taxonomy" id="1801754"/>
    <lineage>
        <taxon>Bacteria</taxon>
        <taxon>Candidatus Nomuraibacteriota</taxon>
    </lineage>
</organism>
<gene>
    <name evidence="2" type="ORF">A3D42_02380</name>
</gene>
<evidence type="ECO:0000313" key="3">
    <source>
        <dbReference type="Proteomes" id="UP000177777"/>
    </source>
</evidence>